<proteinExistence type="predicted"/>
<keyword evidence="2" id="KW-1185">Reference proteome</keyword>
<comment type="caution">
    <text evidence="1">The sequence shown here is derived from an EMBL/GenBank/DDBJ whole genome shotgun (WGS) entry which is preliminary data.</text>
</comment>
<evidence type="ECO:0000313" key="1">
    <source>
        <dbReference type="EMBL" id="CEG33983.1"/>
    </source>
</evidence>
<organism evidence="1 2">
    <name type="scientific">Peribacillus simplex</name>
    <dbReference type="NCBI Taxonomy" id="1478"/>
    <lineage>
        <taxon>Bacteria</taxon>
        <taxon>Bacillati</taxon>
        <taxon>Bacillota</taxon>
        <taxon>Bacilli</taxon>
        <taxon>Bacillales</taxon>
        <taxon>Bacillaceae</taxon>
        <taxon>Peribacillus</taxon>
    </lineage>
</organism>
<protein>
    <submittedName>
        <fullName evidence="1">Uncharacterized protein</fullName>
    </submittedName>
</protein>
<name>A0AAN2TUC4_9BACI</name>
<dbReference type="AlphaFoldDB" id="A0AAN2TUC4"/>
<accession>A0AAN2TUC4</accession>
<gene>
    <name evidence="1" type="ORF">BN1180_04172</name>
</gene>
<dbReference type="Proteomes" id="UP000182110">
    <property type="component" value="Unassembled WGS sequence"/>
</dbReference>
<sequence length="37" mass="4443">MLIKWNDFMYNEQEAFSPLPGSLKKEKTFFEKPLTSF</sequence>
<dbReference type="EMBL" id="CCXW01000001">
    <property type="protein sequence ID" value="CEG33983.1"/>
    <property type="molecule type" value="Genomic_DNA"/>
</dbReference>
<evidence type="ECO:0000313" key="2">
    <source>
        <dbReference type="Proteomes" id="UP000182110"/>
    </source>
</evidence>
<reference evidence="1 2" key="1">
    <citation type="journal article" date="2014" name="Genome Announc.">
        <title>Genome Sequence of Bacillus simplex Strain P558, Isolated from a Human Fecal Sample.</title>
        <authorList>
            <person name="Croce O."/>
            <person name="Hugon P."/>
            <person name="Lagier J.C."/>
            <person name="Bibi F."/>
            <person name="Robert C."/>
            <person name="Azhar E.I."/>
            <person name="Raoult D."/>
            <person name="Fournier P.E."/>
        </authorList>
    </citation>
    <scope>NUCLEOTIDE SEQUENCE [LARGE SCALE GENOMIC DNA]</scope>
    <source>
        <strain evidence="1 2">P558</strain>
    </source>
</reference>